<dbReference type="Proteomes" id="UP000199181">
    <property type="component" value="Unassembled WGS sequence"/>
</dbReference>
<dbReference type="RefSeq" id="WP_245767080.1">
    <property type="nucleotide sequence ID" value="NZ_FOIJ01000001.1"/>
</dbReference>
<evidence type="ECO:0000313" key="1">
    <source>
        <dbReference type="EMBL" id="SES89513.1"/>
    </source>
</evidence>
<dbReference type="AlphaFoldDB" id="A0A1I0A5X2"/>
<proteinExistence type="predicted"/>
<sequence length="234" mass="25273">MRTHEHRGVTGFPGPRWALCLLPLLWACSNSEPGPPVTLTSVTPTTMSSSECVDVKVGLTGELPITLDYGTSTVTVDAASVREVFVGPQRFLPSSLQWTEGGFTLPLPAAMPEGKHDVRVLLSDGSTLLLPASFEVTAPIQLTGFTIDYVLDHYPDEPFTVVIRALGVDAGRFRGKVQLSSSHALLHPTQGATFQDGVLRQEVTLTGEPGNVFLQVMDCQGLQTQSNEFRLLAR</sequence>
<evidence type="ECO:0000313" key="2">
    <source>
        <dbReference type="Proteomes" id="UP000199181"/>
    </source>
</evidence>
<name>A0A1I0A5X2_9BACT</name>
<keyword evidence="2" id="KW-1185">Reference proteome</keyword>
<gene>
    <name evidence="1" type="ORF">SAMN05443639_101565</name>
</gene>
<accession>A0A1I0A5X2</accession>
<organism evidence="1 2">
    <name type="scientific">Stigmatella erecta</name>
    <dbReference type="NCBI Taxonomy" id="83460"/>
    <lineage>
        <taxon>Bacteria</taxon>
        <taxon>Pseudomonadati</taxon>
        <taxon>Myxococcota</taxon>
        <taxon>Myxococcia</taxon>
        <taxon>Myxococcales</taxon>
        <taxon>Cystobacterineae</taxon>
        <taxon>Archangiaceae</taxon>
        <taxon>Stigmatella</taxon>
    </lineage>
</organism>
<protein>
    <submittedName>
        <fullName evidence="1">Uncharacterized protein</fullName>
    </submittedName>
</protein>
<dbReference type="EMBL" id="FOIJ01000001">
    <property type="protein sequence ID" value="SES89513.1"/>
    <property type="molecule type" value="Genomic_DNA"/>
</dbReference>
<reference evidence="2" key="1">
    <citation type="submission" date="2016-10" db="EMBL/GenBank/DDBJ databases">
        <authorList>
            <person name="Varghese N."/>
            <person name="Submissions S."/>
        </authorList>
    </citation>
    <scope>NUCLEOTIDE SEQUENCE [LARGE SCALE GENOMIC DNA]</scope>
    <source>
        <strain evidence="2">DSM 16858</strain>
    </source>
</reference>